<dbReference type="EMBL" id="WOCE01000046">
    <property type="protein sequence ID" value="KAE9584353.1"/>
    <property type="molecule type" value="Genomic_DNA"/>
</dbReference>
<reference evidence="3" key="1">
    <citation type="journal article" date="2020" name="Nat. Commun.">
        <title>Genome sequence of the cluster root forming white lupin.</title>
        <authorList>
            <person name="Hufnagel B."/>
            <person name="Marques A."/>
            <person name="Soriano A."/>
            <person name="Marques L."/>
            <person name="Divol F."/>
            <person name="Doumas P."/>
            <person name="Sallet E."/>
            <person name="Mancinotti D."/>
            <person name="Carrere S."/>
            <person name="Marande W."/>
            <person name="Arribat S."/>
            <person name="Keller J."/>
            <person name="Huneau C."/>
            <person name="Blein T."/>
            <person name="Aime D."/>
            <person name="Laguerre M."/>
            <person name="Taylor J."/>
            <person name="Schubert V."/>
            <person name="Nelson M."/>
            <person name="Geu-Flores F."/>
            <person name="Crespi M."/>
            <person name="Gallardo-Guerrero K."/>
            <person name="Delaux P.-M."/>
            <person name="Salse J."/>
            <person name="Berges H."/>
            <person name="Guyot R."/>
            <person name="Gouzy J."/>
            <person name="Peret B."/>
        </authorList>
    </citation>
    <scope>NUCLEOTIDE SEQUENCE [LARGE SCALE GENOMIC DNA]</scope>
    <source>
        <strain evidence="3">cv. Amiga</strain>
    </source>
</reference>
<feature type="transmembrane region" description="Helical" evidence="1">
    <location>
        <begin position="20"/>
        <end position="37"/>
    </location>
</feature>
<dbReference type="Proteomes" id="UP000447434">
    <property type="component" value="Unassembled WGS sequence"/>
</dbReference>
<keyword evidence="1" id="KW-0472">Membrane</keyword>
<protein>
    <submittedName>
        <fullName evidence="2">Uncharacterized protein</fullName>
    </submittedName>
</protein>
<name>A0A6A4MSG7_LUPAL</name>
<evidence type="ECO:0000313" key="3">
    <source>
        <dbReference type="Proteomes" id="UP000447434"/>
    </source>
</evidence>
<organism evidence="2 3">
    <name type="scientific">Lupinus albus</name>
    <name type="common">White lupine</name>
    <name type="synonym">Lupinus termis</name>
    <dbReference type="NCBI Taxonomy" id="3870"/>
    <lineage>
        <taxon>Eukaryota</taxon>
        <taxon>Viridiplantae</taxon>
        <taxon>Streptophyta</taxon>
        <taxon>Embryophyta</taxon>
        <taxon>Tracheophyta</taxon>
        <taxon>Spermatophyta</taxon>
        <taxon>Magnoliopsida</taxon>
        <taxon>eudicotyledons</taxon>
        <taxon>Gunneridae</taxon>
        <taxon>Pentapetalae</taxon>
        <taxon>rosids</taxon>
        <taxon>fabids</taxon>
        <taxon>Fabales</taxon>
        <taxon>Fabaceae</taxon>
        <taxon>Papilionoideae</taxon>
        <taxon>50 kb inversion clade</taxon>
        <taxon>genistoids sensu lato</taxon>
        <taxon>core genistoids</taxon>
        <taxon>Genisteae</taxon>
        <taxon>Lupinus</taxon>
    </lineage>
</organism>
<comment type="caution">
    <text evidence="2">The sequence shown here is derived from an EMBL/GenBank/DDBJ whole genome shotgun (WGS) entry which is preliminary data.</text>
</comment>
<proteinExistence type="predicted"/>
<gene>
    <name evidence="2" type="ORF">Lalb_Chr00c21g0405881</name>
</gene>
<geneLocation type="mitochondrion" evidence="2"/>
<keyword evidence="3" id="KW-1185">Reference proteome</keyword>
<dbReference type="AlphaFoldDB" id="A0A6A4MSG7"/>
<evidence type="ECO:0000313" key="2">
    <source>
        <dbReference type="EMBL" id="KAE9584353.1"/>
    </source>
</evidence>
<sequence length="83" mass="9749">MRGSWLDSLHQLDRKPPSRCLLLILINYITFSIHHWIERRLSLSFRGIRRFPLCLLLLPTSSYLFVDSLHLGKPALRPSSIHQ</sequence>
<keyword evidence="1" id="KW-1133">Transmembrane helix</keyword>
<keyword evidence="2" id="KW-0496">Mitochondrion</keyword>
<accession>A0A6A4MSG7</accession>
<keyword evidence="1" id="KW-0812">Transmembrane</keyword>
<evidence type="ECO:0000256" key="1">
    <source>
        <dbReference type="SAM" id="Phobius"/>
    </source>
</evidence>